<protein>
    <submittedName>
        <fullName evidence="1">ABC-type transport system substrate-binding protein</fullName>
    </submittedName>
</protein>
<dbReference type="Proteomes" id="UP000540685">
    <property type="component" value="Unassembled WGS sequence"/>
</dbReference>
<dbReference type="AlphaFoldDB" id="A0A7W9IHS9"/>
<proteinExistence type="predicted"/>
<gene>
    <name evidence="1" type="ORF">F4562_003893</name>
</gene>
<accession>A0A7W9IHS9</accession>
<dbReference type="Gene3D" id="3.10.105.10">
    <property type="entry name" value="Dipeptide-binding Protein, Domain 3"/>
    <property type="match status" value="1"/>
</dbReference>
<evidence type="ECO:0000313" key="2">
    <source>
        <dbReference type="Proteomes" id="UP000540685"/>
    </source>
</evidence>
<organism evidence="1 2">
    <name type="scientific">Streptosporangium becharense</name>
    <dbReference type="NCBI Taxonomy" id="1816182"/>
    <lineage>
        <taxon>Bacteria</taxon>
        <taxon>Bacillati</taxon>
        <taxon>Actinomycetota</taxon>
        <taxon>Actinomycetes</taxon>
        <taxon>Streptosporangiales</taxon>
        <taxon>Streptosporangiaceae</taxon>
        <taxon>Streptosporangium</taxon>
    </lineage>
</organism>
<sequence length="90" mass="10040">MRYDETYADVRVREAVSMAIDRETVAETVFSGIRAPADDILIREPPYIPVYFHRTDAASSPNVTGVTGVKGVMINLLDRVGWEKKVEKVG</sequence>
<name>A0A7W9IHS9_9ACTN</name>
<dbReference type="RefSeq" id="WP_184547344.1">
    <property type="nucleotide sequence ID" value="NZ_JACHMP010000001.1"/>
</dbReference>
<dbReference type="EMBL" id="JACHMP010000001">
    <property type="protein sequence ID" value="MBB5820831.1"/>
    <property type="molecule type" value="Genomic_DNA"/>
</dbReference>
<evidence type="ECO:0000313" key="1">
    <source>
        <dbReference type="EMBL" id="MBB5820831.1"/>
    </source>
</evidence>
<dbReference type="SUPFAM" id="SSF53850">
    <property type="entry name" value="Periplasmic binding protein-like II"/>
    <property type="match status" value="1"/>
</dbReference>
<comment type="caution">
    <text evidence="1">The sequence shown here is derived from an EMBL/GenBank/DDBJ whole genome shotgun (WGS) entry which is preliminary data.</text>
</comment>
<reference evidence="1 2" key="1">
    <citation type="submission" date="2020-08" db="EMBL/GenBank/DDBJ databases">
        <title>Sequencing the genomes of 1000 actinobacteria strains.</title>
        <authorList>
            <person name="Klenk H.-P."/>
        </authorList>
    </citation>
    <scope>NUCLEOTIDE SEQUENCE [LARGE SCALE GENOMIC DNA]</scope>
    <source>
        <strain evidence="1 2">DSM 46887</strain>
    </source>
</reference>
<keyword evidence="2" id="KW-1185">Reference proteome</keyword>